<keyword evidence="4" id="KW-0418">Kinase</keyword>
<name>A0A318E590_9FIRM</name>
<dbReference type="InterPro" id="IPR042213">
    <property type="entry name" value="NBD_C_sf"/>
</dbReference>
<feature type="domain" description="Four-carbon acid sugar kinase nucleotide binding" evidence="8">
    <location>
        <begin position="251"/>
        <end position="421"/>
    </location>
</feature>
<feature type="domain" description="Four-carbon acid sugar kinase N-terminal" evidence="7">
    <location>
        <begin position="4"/>
        <end position="234"/>
    </location>
</feature>
<dbReference type="InterPro" id="IPR031475">
    <property type="entry name" value="NBD_C"/>
</dbReference>
<evidence type="ECO:0000259" key="8">
    <source>
        <dbReference type="Pfam" id="PF17042"/>
    </source>
</evidence>
<evidence type="ECO:0000256" key="1">
    <source>
        <dbReference type="ARBA" id="ARBA00005715"/>
    </source>
</evidence>
<evidence type="ECO:0000256" key="2">
    <source>
        <dbReference type="ARBA" id="ARBA00022679"/>
    </source>
</evidence>
<evidence type="ECO:0000256" key="5">
    <source>
        <dbReference type="ARBA" id="ARBA00022840"/>
    </source>
</evidence>
<dbReference type="GO" id="GO:0016301">
    <property type="term" value="F:kinase activity"/>
    <property type="evidence" value="ECO:0007669"/>
    <property type="project" value="UniProtKB-KW"/>
</dbReference>
<dbReference type="Gene3D" id="3.40.980.20">
    <property type="entry name" value="Four-carbon acid sugar kinase, nucleotide binding domain"/>
    <property type="match status" value="1"/>
</dbReference>
<dbReference type="Proteomes" id="UP000247389">
    <property type="component" value="Unassembled WGS sequence"/>
</dbReference>
<dbReference type="SUPFAM" id="SSF142764">
    <property type="entry name" value="YgbK-like"/>
    <property type="match status" value="1"/>
</dbReference>
<dbReference type="Gene3D" id="3.40.50.10840">
    <property type="entry name" value="Putative sugar-binding, N-terminal domain"/>
    <property type="match status" value="1"/>
</dbReference>
<evidence type="ECO:0000256" key="6">
    <source>
        <dbReference type="ARBA" id="ARBA00023277"/>
    </source>
</evidence>
<dbReference type="RefSeq" id="WP_181413360.1">
    <property type="nucleotide sequence ID" value="NZ_QICM01000048.1"/>
</dbReference>
<reference evidence="9 10" key="1">
    <citation type="submission" date="2018-04" db="EMBL/GenBank/DDBJ databases">
        <title>Subsurface microbial communities from deep shales in Ohio and West Virginia, USA.</title>
        <authorList>
            <person name="Wrighton K."/>
        </authorList>
    </citation>
    <scope>NUCLEOTIDE SEQUENCE [LARGE SCALE GENOMIC DNA]</scope>
    <source>
        <strain evidence="9 10">MSL28</strain>
    </source>
</reference>
<organism evidence="9 10">
    <name type="scientific">Halanaerobium congolense</name>
    <dbReference type="NCBI Taxonomy" id="54121"/>
    <lineage>
        <taxon>Bacteria</taxon>
        <taxon>Bacillati</taxon>
        <taxon>Bacillota</taxon>
        <taxon>Clostridia</taxon>
        <taxon>Halanaerobiales</taxon>
        <taxon>Halanaerobiaceae</taxon>
        <taxon>Halanaerobium</taxon>
    </lineage>
</organism>
<comment type="caution">
    <text evidence="9">The sequence shown here is derived from an EMBL/GenBank/DDBJ whole genome shotgun (WGS) entry which is preliminary data.</text>
</comment>
<keyword evidence="5" id="KW-0067">ATP-binding</keyword>
<keyword evidence="6" id="KW-0119">Carbohydrate metabolism</keyword>
<dbReference type="AlphaFoldDB" id="A0A318E590"/>
<accession>A0A318E590</accession>
<gene>
    <name evidence="9" type="ORF">C8C78_1485</name>
</gene>
<protein>
    <submittedName>
        <fullName evidence="9">Uncharacterized protein YgbK (DUF1537 family)</fullName>
    </submittedName>
</protein>
<evidence type="ECO:0000259" key="7">
    <source>
        <dbReference type="Pfam" id="PF07005"/>
    </source>
</evidence>
<dbReference type="Pfam" id="PF17042">
    <property type="entry name" value="NBD_C"/>
    <property type="match status" value="1"/>
</dbReference>
<keyword evidence="3" id="KW-0547">Nucleotide-binding</keyword>
<evidence type="ECO:0000256" key="4">
    <source>
        <dbReference type="ARBA" id="ARBA00022777"/>
    </source>
</evidence>
<evidence type="ECO:0000313" key="10">
    <source>
        <dbReference type="Proteomes" id="UP000247389"/>
    </source>
</evidence>
<dbReference type="InterPro" id="IPR010737">
    <property type="entry name" value="4-carb_acid_sugar_kinase_N"/>
</dbReference>
<keyword evidence="2" id="KW-0808">Transferase</keyword>
<dbReference type="Pfam" id="PF07005">
    <property type="entry name" value="SBD_N"/>
    <property type="match status" value="1"/>
</dbReference>
<proteinExistence type="inferred from homology"/>
<dbReference type="EMBL" id="QICM01000048">
    <property type="protein sequence ID" value="PXV61059.1"/>
    <property type="molecule type" value="Genomic_DNA"/>
</dbReference>
<dbReference type="InterPro" id="IPR037051">
    <property type="entry name" value="4-carb_acid_sugar_kinase_N_sf"/>
</dbReference>
<evidence type="ECO:0000256" key="3">
    <source>
        <dbReference type="ARBA" id="ARBA00022741"/>
    </source>
</evidence>
<sequence>MADIVVIADDLTGANATGVLFENKNCKIATFLDLLTYFKEEKGAYKDYDVISINTDSRSIAKEEAYNRVATVTNSFKNEDIKLLSKRIDSTVRGNVGSEIDAVLDSLADNYLAIVVPAFPASNRITIGGHLLVNSIPLERTDVAKDPKTPVETSCVSKIIARQSKYKIGSIELSSLKNNDQEIIQEINGLKNEGKRIIVFDAVNQQDINKIAAVVSELKSPVISVDPGPFTLALGVKSLSSNGNQDSSILATIGSATNLTRTQVANLEENTNSLLVLVDSKKLIGAEKEAEIERVSTKILNNIDNYQIVGLVSSKTEEDVFDLNELSKRLYLSRDQIAQKISDGLAVISRQVLNAAANKIGGIFITGGDITIAVTKAIKTVGIEVQEEVLPLAVYGKILGGDYDGLPIVTKGGLIGDSDAITNCINHLFKKIN</sequence>
<evidence type="ECO:0000313" key="9">
    <source>
        <dbReference type="EMBL" id="PXV61059.1"/>
    </source>
</evidence>
<dbReference type="GO" id="GO:0005524">
    <property type="term" value="F:ATP binding"/>
    <property type="evidence" value="ECO:0007669"/>
    <property type="project" value="UniProtKB-KW"/>
</dbReference>
<comment type="similarity">
    <text evidence="1">Belongs to the four-carbon acid sugar kinase family.</text>
</comment>